<gene>
    <name evidence="1" type="ORF">MRB53_030645</name>
</gene>
<organism evidence="1 2">
    <name type="scientific">Persea americana</name>
    <name type="common">Avocado</name>
    <dbReference type="NCBI Taxonomy" id="3435"/>
    <lineage>
        <taxon>Eukaryota</taxon>
        <taxon>Viridiplantae</taxon>
        <taxon>Streptophyta</taxon>
        <taxon>Embryophyta</taxon>
        <taxon>Tracheophyta</taxon>
        <taxon>Spermatophyta</taxon>
        <taxon>Magnoliopsida</taxon>
        <taxon>Magnoliidae</taxon>
        <taxon>Laurales</taxon>
        <taxon>Lauraceae</taxon>
        <taxon>Persea</taxon>
    </lineage>
</organism>
<protein>
    <submittedName>
        <fullName evidence="1">Uncharacterized protein</fullName>
    </submittedName>
</protein>
<dbReference type="EMBL" id="CM056818">
    <property type="protein sequence ID" value="KAJ8622116.1"/>
    <property type="molecule type" value="Genomic_DNA"/>
</dbReference>
<evidence type="ECO:0000313" key="2">
    <source>
        <dbReference type="Proteomes" id="UP001234297"/>
    </source>
</evidence>
<accession>A0ACC2KM55</accession>
<name>A0ACC2KM55_PERAE</name>
<sequence>MNSKRHGSYFLGSNRRLIQRSNPAFSSCCSESLPISGVDSSARQRTSSGILNVRSFYSSLVQGGLMRLNFYTCLQGNYRSINDAELLAELQLILSSGARSDCLCCQVGRRDGD</sequence>
<dbReference type="Proteomes" id="UP001234297">
    <property type="component" value="Chromosome 10"/>
</dbReference>
<keyword evidence="2" id="KW-1185">Reference proteome</keyword>
<comment type="caution">
    <text evidence="1">The sequence shown here is derived from an EMBL/GenBank/DDBJ whole genome shotgun (WGS) entry which is preliminary data.</text>
</comment>
<proteinExistence type="predicted"/>
<reference evidence="1 2" key="1">
    <citation type="journal article" date="2022" name="Hortic Res">
        <title>A haplotype resolved chromosomal level avocado genome allows analysis of novel avocado genes.</title>
        <authorList>
            <person name="Nath O."/>
            <person name="Fletcher S.J."/>
            <person name="Hayward A."/>
            <person name="Shaw L.M."/>
            <person name="Masouleh A.K."/>
            <person name="Furtado A."/>
            <person name="Henry R.J."/>
            <person name="Mitter N."/>
        </authorList>
    </citation>
    <scope>NUCLEOTIDE SEQUENCE [LARGE SCALE GENOMIC DNA]</scope>
    <source>
        <strain evidence="2">cv. Hass</strain>
    </source>
</reference>
<evidence type="ECO:0000313" key="1">
    <source>
        <dbReference type="EMBL" id="KAJ8622116.1"/>
    </source>
</evidence>